<feature type="transmembrane region" description="Helical" evidence="6">
    <location>
        <begin position="192"/>
        <end position="213"/>
    </location>
</feature>
<dbReference type="GO" id="GO:0022857">
    <property type="term" value="F:transmembrane transporter activity"/>
    <property type="evidence" value="ECO:0007669"/>
    <property type="project" value="InterPro"/>
</dbReference>
<dbReference type="PANTHER" id="PTHR43702">
    <property type="entry name" value="L-FUCOSE-PROTON SYMPORTER"/>
    <property type="match status" value="1"/>
</dbReference>
<dbReference type="InterPro" id="IPR036259">
    <property type="entry name" value="MFS_trans_sf"/>
</dbReference>
<comment type="subcellular location">
    <subcellularLocation>
        <location evidence="1">Cell inner membrane</location>
        <topology evidence="1">Multi-pass membrane protein</topology>
    </subcellularLocation>
</comment>
<keyword evidence="5 6" id="KW-0472">Membrane</keyword>
<proteinExistence type="predicted"/>
<feature type="transmembrane region" description="Helical" evidence="6">
    <location>
        <begin position="352"/>
        <end position="374"/>
    </location>
</feature>
<evidence type="ECO:0000256" key="6">
    <source>
        <dbReference type="SAM" id="Phobius"/>
    </source>
</evidence>
<sequence length="445" mass="48590">MNQAKSYRSSFILLTILFFLWGFITVLVDSLIPRLRELFTLSYFQAGMVQFAFFGAYFILSVPVSFILSKIGYKRGIILGLATMALGCLLFYPAASYRIFGIFMLAYFILAAGITVLQVAANPFVAALGTEDGASSRLNLSQAFNSLGTAIAPIIGALFILSDKIKTKEEIDSLVGVAKENYLAAEASAVQMPFIGLAIFIGLIAVVFFFAKLPKLISEESTGTYSQAFKQKNLMLGVLGIFFYVGAEVAIGSYLINYFLDMNLVPLVRDNPIMMNTANFIANVFQKSLDGADDKALLGIFVLFYWTGAMVGRFIGSYLTKIMKPGKVLGMFATMAISLIIISMSTTGLISMWTILAVGLFNSIMFPTIFTLAIDGLGELKPKASGLLCTAIVGGAIIPPLFGLLTDNVGFKMALIFVICCYGYILFYGLKNTRSKHRDVREYSL</sequence>
<dbReference type="SUPFAM" id="SSF103473">
    <property type="entry name" value="MFS general substrate transporter"/>
    <property type="match status" value="1"/>
</dbReference>
<feature type="transmembrane region" description="Helical" evidence="6">
    <location>
        <begin position="386"/>
        <end position="405"/>
    </location>
</feature>
<evidence type="ECO:0000256" key="4">
    <source>
        <dbReference type="ARBA" id="ARBA00022989"/>
    </source>
</evidence>
<feature type="transmembrane region" description="Helical" evidence="6">
    <location>
        <begin position="296"/>
        <end position="316"/>
    </location>
</feature>
<feature type="transmembrane region" description="Helical" evidence="6">
    <location>
        <begin position="76"/>
        <end position="94"/>
    </location>
</feature>
<keyword evidence="2" id="KW-1003">Cell membrane</keyword>
<feature type="transmembrane region" description="Helical" evidence="6">
    <location>
        <begin position="100"/>
        <end position="121"/>
    </location>
</feature>
<reference evidence="8 9" key="1">
    <citation type="submission" date="2018-11" db="EMBL/GenBank/DDBJ databases">
        <title>Aureibaculum marinum gen. nov., sp. nov., a member of the family Flavobacteriaceae isolated from the Bohai Sea.</title>
        <authorList>
            <person name="Ji X."/>
        </authorList>
    </citation>
    <scope>NUCLEOTIDE SEQUENCE [LARGE SCALE GENOMIC DNA]</scope>
    <source>
        <strain evidence="8 9">BH-SD17</strain>
    </source>
</reference>
<evidence type="ECO:0000313" key="9">
    <source>
        <dbReference type="Proteomes" id="UP000270856"/>
    </source>
</evidence>
<dbReference type="CDD" id="cd17394">
    <property type="entry name" value="MFS_FucP_like"/>
    <property type="match status" value="1"/>
</dbReference>
<dbReference type="Gene3D" id="1.20.1250.20">
    <property type="entry name" value="MFS general substrate transporter like domains"/>
    <property type="match status" value="3"/>
</dbReference>
<dbReference type="RefSeq" id="WP_123898448.1">
    <property type="nucleotide sequence ID" value="NZ_RPFJ01000015.1"/>
</dbReference>
<feature type="transmembrane region" description="Helical" evidence="6">
    <location>
        <begin position="234"/>
        <end position="256"/>
    </location>
</feature>
<evidence type="ECO:0000256" key="1">
    <source>
        <dbReference type="ARBA" id="ARBA00004429"/>
    </source>
</evidence>
<comment type="caution">
    <text evidence="8">The sequence shown here is derived from an EMBL/GenBank/DDBJ whole genome shotgun (WGS) entry which is preliminary data.</text>
</comment>
<dbReference type="PANTHER" id="PTHR43702:SF3">
    <property type="entry name" value="PROTEIN TSGA"/>
    <property type="match status" value="1"/>
</dbReference>
<feature type="transmembrane region" description="Helical" evidence="6">
    <location>
        <begin position="44"/>
        <end position="69"/>
    </location>
</feature>
<dbReference type="OrthoDB" id="9795150at2"/>
<keyword evidence="4 6" id="KW-1133">Transmembrane helix</keyword>
<dbReference type="Proteomes" id="UP000270856">
    <property type="component" value="Unassembled WGS sequence"/>
</dbReference>
<keyword evidence="3 6" id="KW-0812">Transmembrane</keyword>
<evidence type="ECO:0000256" key="5">
    <source>
        <dbReference type="ARBA" id="ARBA00023136"/>
    </source>
</evidence>
<gene>
    <name evidence="8" type="ORF">EGM88_11585</name>
</gene>
<feature type="transmembrane region" description="Helical" evidence="6">
    <location>
        <begin position="328"/>
        <end position="346"/>
    </location>
</feature>
<organism evidence="8 9">
    <name type="scientific">Aureibaculum marinum</name>
    <dbReference type="NCBI Taxonomy" id="2487930"/>
    <lineage>
        <taxon>Bacteria</taxon>
        <taxon>Pseudomonadati</taxon>
        <taxon>Bacteroidota</taxon>
        <taxon>Flavobacteriia</taxon>
        <taxon>Flavobacteriales</taxon>
        <taxon>Flavobacteriaceae</taxon>
        <taxon>Aureibaculum</taxon>
    </lineage>
</organism>
<dbReference type="AlphaFoldDB" id="A0A3N4NHL1"/>
<accession>A0A3N4NHL1</accession>
<dbReference type="Pfam" id="PF07690">
    <property type="entry name" value="MFS_1"/>
    <property type="match status" value="1"/>
</dbReference>
<feature type="transmembrane region" description="Helical" evidence="6">
    <location>
        <begin position="411"/>
        <end position="430"/>
    </location>
</feature>
<dbReference type="InterPro" id="IPR020846">
    <property type="entry name" value="MFS_dom"/>
</dbReference>
<dbReference type="GO" id="GO:0005886">
    <property type="term" value="C:plasma membrane"/>
    <property type="evidence" value="ECO:0007669"/>
    <property type="project" value="UniProtKB-SubCell"/>
</dbReference>
<evidence type="ECO:0000256" key="2">
    <source>
        <dbReference type="ARBA" id="ARBA00022475"/>
    </source>
</evidence>
<dbReference type="InterPro" id="IPR050375">
    <property type="entry name" value="MFS_TsgA-like"/>
</dbReference>
<dbReference type="PROSITE" id="PS50850">
    <property type="entry name" value="MFS"/>
    <property type="match status" value="1"/>
</dbReference>
<feature type="transmembrane region" description="Helical" evidence="6">
    <location>
        <begin position="12"/>
        <end position="32"/>
    </location>
</feature>
<evidence type="ECO:0000259" key="7">
    <source>
        <dbReference type="PROSITE" id="PS50850"/>
    </source>
</evidence>
<dbReference type="EMBL" id="RPFJ01000015">
    <property type="protein sequence ID" value="RPD95854.1"/>
    <property type="molecule type" value="Genomic_DNA"/>
</dbReference>
<name>A0A3N4NHL1_9FLAO</name>
<feature type="transmembrane region" description="Helical" evidence="6">
    <location>
        <begin position="142"/>
        <end position="161"/>
    </location>
</feature>
<keyword evidence="9" id="KW-1185">Reference proteome</keyword>
<evidence type="ECO:0000256" key="3">
    <source>
        <dbReference type="ARBA" id="ARBA00022692"/>
    </source>
</evidence>
<evidence type="ECO:0000313" key="8">
    <source>
        <dbReference type="EMBL" id="RPD95854.1"/>
    </source>
</evidence>
<feature type="domain" description="Major facilitator superfamily (MFS) profile" evidence="7">
    <location>
        <begin position="10"/>
        <end position="436"/>
    </location>
</feature>
<protein>
    <submittedName>
        <fullName evidence="8">Sugar MFS transporter</fullName>
    </submittedName>
</protein>
<dbReference type="InterPro" id="IPR011701">
    <property type="entry name" value="MFS"/>
</dbReference>